<evidence type="ECO:0000313" key="5">
    <source>
        <dbReference type="Proteomes" id="UP000823886"/>
    </source>
</evidence>
<sequence length="491" mass="54403">MQKNRKGRYRFLTIPIFLLYIAASCLLNGKIFRMGILPDKYAGIAVGIQIFLALLFLLLQMRKTTAIFASILALLLTAALGTGTVYLERTWQVMEHITAAQTEEALVSVYVKKDSVAESLKDVVDYKMGIVKELDAENTRKAADSIEEEQGTELALTEFDNMLVMADALAEGNLRSMLLNDAYLDVLGEIPGYEWVKEDLRKLATIKTAVQKTAEAPAEGNQQTEKQDQDPQADTDAFLLYISGIDTYGGITARSRSDVNILAAVNPAAKEVFLLSTPRDYYVEYSVTGGAKDKLTHAGIYGVEASMDALERLYGRSIDYYVRMNFTGFMDIIDALGGVDVYSDREFTVPGVKTYTQGYNHVNGKEALAFARERYSFAEGDYHRAEDQMEVIRAVIDKCASSALLSNYDSVMAGIEGSFETSMPQEKIAELIRGQIEDTAKWTVTSYTALGTGKMAETYSMPGQALSVIEPDRSSVEEAKKRIEETFNKTN</sequence>
<feature type="domain" description="Cell envelope-related transcriptional attenuator" evidence="3">
    <location>
        <begin position="256"/>
        <end position="400"/>
    </location>
</feature>
<reference evidence="4" key="1">
    <citation type="journal article" date="2021" name="PeerJ">
        <title>Extensive microbial diversity within the chicken gut microbiome revealed by metagenomics and culture.</title>
        <authorList>
            <person name="Gilroy R."/>
            <person name="Ravi A."/>
            <person name="Getino M."/>
            <person name="Pursley I."/>
            <person name="Horton D.L."/>
            <person name="Alikhan N.F."/>
            <person name="Baker D."/>
            <person name="Gharbi K."/>
            <person name="Hall N."/>
            <person name="Watson M."/>
            <person name="Adriaenssens E.M."/>
            <person name="Foster-Nyarko E."/>
            <person name="Jarju S."/>
            <person name="Secka A."/>
            <person name="Antonio M."/>
            <person name="Oren A."/>
            <person name="Chaudhuri R.R."/>
            <person name="La Ragione R."/>
            <person name="Hildebrand F."/>
            <person name="Pallen M.J."/>
        </authorList>
    </citation>
    <scope>NUCLEOTIDE SEQUENCE</scope>
    <source>
        <strain evidence="4">ChiBcec2-3848</strain>
    </source>
</reference>
<evidence type="ECO:0000313" key="4">
    <source>
        <dbReference type="EMBL" id="HJC63344.1"/>
    </source>
</evidence>
<dbReference type="PROSITE" id="PS51257">
    <property type="entry name" value="PROKAR_LIPOPROTEIN"/>
    <property type="match status" value="1"/>
</dbReference>
<dbReference type="Pfam" id="PF03816">
    <property type="entry name" value="LytR_cpsA_psr"/>
    <property type="match status" value="1"/>
</dbReference>
<name>A0A9D2PLV4_9FIRM</name>
<reference evidence="4" key="2">
    <citation type="submission" date="2021-04" db="EMBL/GenBank/DDBJ databases">
        <authorList>
            <person name="Gilroy R."/>
        </authorList>
    </citation>
    <scope>NUCLEOTIDE SEQUENCE</scope>
    <source>
        <strain evidence="4">ChiBcec2-3848</strain>
    </source>
</reference>
<feature type="transmembrane region" description="Helical" evidence="2">
    <location>
        <begin position="66"/>
        <end position="87"/>
    </location>
</feature>
<dbReference type="Proteomes" id="UP000823886">
    <property type="component" value="Unassembled WGS sequence"/>
</dbReference>
<comment type="caution">
    <text evidence="4">The sequence shown here is derived from an EMBL/GenBank/DDBJ whole genome shotgun (WGS) entry which is preliminary data.</text>
</comment>
<comment type="similarity">
    <text evidence="1">Belongs to the LytR/CpsA/Psr (LCP) family.</text>
</comment>
<keyword evidence="2" id="KW-0812">Transmembrane</keyword>
<gene>
    <name evidence="4" type="ORF">H9753_06980</name>
</gene>
<evidence type="ECO:0000259" key="3">
    <source>
        <dbReference type="Pfam" id="PF03816"/>
    </source>
</evidence>
<proteinExistence type="inferred from homology"/>
<dbReference type="EMBL" id="DWVZ01000092">
    <property type="protein sequence ID" value="HJC63344.1"/>
    <property type="molecule type" value="Genomic_DNA"/>
</dbReference>
<feature type="transmembrane region" description="Helical" evidence="2">
    <location>
        <begin position="41"/>
        <end position="59"/>
    </location>
</feature>
<organism evidence="4 5">
    <name type="scientific">Candidatus Blautia merdavium</name>
    <dbReference type="NCBI Taxonomy" id="2838494"/>
    <lineage>
        <taxon>Bacteria</taxon>
        <taxon>Bacillati</taxon>
        <taxon>Bacillota</taxon>
        <taxon>Clostridia</taxon>
        <taxon>Lachnospirales</taxon>
        <taxon>Lachnospiraceae</taxon>
        <taxon>Blautia</taxon>
    </lineage>
</organism>
<protein>
    <submittedName>
        <fullName evidence="4">LCP family protein</fullName>
    </submittedName>
</protein>
<feature type="transmembrane region" description="Helical" evidence="2">
    <location>
        <begin position="12"/>
        <end position="29"/>
    </location>
</feature>
<evidence type="ECO:0000256" key="1">
    <source>
        <dbReference type="ARBA" id="ARBA00006068"/>
    </source>
</evidence>
<dbReference type="InterPro" id="IPR004474">
    <property type="entry name" value="LytR_CpsA_psr"/>
</dbReference>
<dbReference type="NCBIfam" id="TIGR00350">
    <property type="entry name" value="lytR_cpsA_psr"/>
    <property type="match status" value="1"/>
</dbReference>
<keyword evidence="2" id="KW-0472">Membrane</keyword>
<dbReference type="PANTHER" id="PTHR33392">
    <property type="entry name" value="POLYISOPRENYL-TEICHOIC ACID--PEPTIDOGLYCAN TEICHOIC ACID TRANSFERASE TAGU"/>
    <property type="match status" value="1"/>
</dbReference>
<accession>A0A9D2PLV4</accession>
<dbReference type="Gene3D" id="3.40.190.10">
    <property type="entry name" value="Periplasmic binding protein-like II"/>
    <property type="match status" value="1"/>
</dbReference>
<evidence type="ECO:0000256" key="2">
    <source>
        <dbReference type="SAM" id="Phobius"/>
    </source>
</evidence>
<dbReference type="Gene3D" id="3.40.630.190">
    <property type="entry name" value="LCP protein"/>
    <property type="match status" value="1"/>
</dbReference>
<dbReference type="InterPro" id="IPR050922">
    <property type="entry name" value="LytR/CpsA/Psr_CW_biosynth"/>
</dbReference>
<dbReference type="PANTHER" id="PTHR33392:SF6">
    <property type="entry name" value="POLYISOPRENYL-TEICHOIC ACID--PEPTIDOGLYCAN TEICHOIC ACID TRANSFERASE TAGU"/>
    <property type="match status" value="1"/>
</dbReference>
<dbReference type="AlphaFoldDB" id="A0A9D2PLV4"/>
<keyword evidence="2" id="KW-1133">Transmembrane helix</keyword>